<dbReference type="Proteomes" id="UP001177260">
    <property type="component" value="Unassembled WGS sequence"/>
</dbReference>
<protein>
    <submittedName>
        <fullName evidence="1">Uncharacterized protein</fullName>
    </submittedName>
</protein>
<accession>A0ACC3BEM2</accession>
<evidence type="ECO:0000313" key="2">
    <source>
        <dbReference type="Proteomes" id="UP001177260"/>
    </source>
</evidence>
<name>A0ACC3BEM2_9EURO</name>
<dbReference type="EMBL" id="JAOPJF010000004">
    <property type="protein sequence ID" value="KAK1149285.1"/>
    <property type="molecule type" value="Genomic_DNA"/>
</dbReference>
<comment type="caution">
    <text evidence="1">The sequence shown here is derived from an EMBL/GenBank/DDBJ whole genome shotgun (WGS) entry which is preliminary data.</text>
</comment>
<evidence type="ECO:0000313" key="1">
    <source>
        <dbReference type="EMBL" id="KAK1149285.1"/>
    </source>
</evidence>
<sequence length="456" mass="49823">MDSNPASVDRGSTTMPHNNHLSLVQGAVKGPYTTVPTAATSSPTTAPVTSTTTAMTSLTTTIPIMASSAVPTSTAAAREPRYLPPSQPGNFGAQNAHPNPSSDASTESVWTQRVLGEMKDMLLLLGADGRIAYASPACHRITGYEFAQIDRQDIARFVHTEDRTFFAAEMDECITKSRPFYCHFRFYKRDNASCVLEAYGHPHMVTPKRGSGSSNGKLAQACNGVFLICRPYPTKSSQTLDSFLEHKLENIRLNQQIAQLREEEEEDDINAGQQAATGNQRTTTTTTHTMHSTFITSVQQSVTQSNDADVDATGSGDDSNDSSDEPTIGDESDSRSFLEQIEDRLPQTEDMSHIEGIEVMTGLYYGDGERSQGLSTGLRQGRLYHCNRDSSSPDSEDQEMQDGDRRKRLKGEYMCTDCGTADSPEWRKGPEGPKTLCNACGCKSKNALPQSQSSYF</sequence>
<proteinExistence type="predicted"/>
<reference evidence="1 2" key="1">
    <citation type="journal article" date="2023" name="ACS Omega">
        <title>Identification of the Neoaspergillic Acid Biosynthesis Gene Cluster by Establishing an In Vitro CRISPR-Ribonucleoprotein Genetic System in Aspergillus melleus.</title>
        <authorList>
            <person name="Yuan B."/>
            <person name="Grau M.F."/>
            <person name="Murata R.M."/>
            <person name="Torok T."/>
            <person name="Venkateswaran K."/>
            <person name="Stajich J.E."/>
            <person name="Wang C.C.C."/>
        </authorList>
    </citation>
    <scope>NUCLEOTIDE SEQUENCE [LARGE SCALE GENOMIC DNA]</scope>
    <source>
        <strain evidence="1 2">IMV 1140</strain>
    </source>
</reference>
<gene>
    <name evidence="1" type="ORF">N8T08_006507</name>
</gene>
<keyword evidence="2" id="KW-1185">Reference proteome</keyword>
<organism evidence="1 2">
    <name type="scientific">Aspergillus melleus</name>
    <dbReference type="NCBI Taxonomy" id="138277"/>
    <lineage>
        <taxon>Eukaryota</taxon>
        <taxon>Fungi</taxon>
        <taxon>Dikarya</taxon>
        <taxon>Ascomycota</taxon>
        <taxon>Pezizomycotina</taxon>
        <taxon>Eurotiomycetes</taxon>
        <taxon>Eurotiomycetidae</taxon>
        <taxon>Eurotiales</taxon>
        <taxon>Aspergillaceae</taxon>
        <taxon>Aspergillus</taxon>
        <taxon>Aspergillus subgen. Circumdati</taxon>
    </lineage>
</organism>